<dbReference type="InterPro" id="IPR010258">
    <property type="entry name" value="Conjugal_tfr_TrbG/VirB9/CagX"/>
</dbReference>
<sequence length="321" mass="34519">MTIRLSILLCLPAPLVIAAGGPPDARTPAPGAVAAQSRGAVAPIRVALAQPMARKVMLKRKRARPSIMIHPVTRANRAATLEPATHGFINAVQVFPFGEGAIYHVYTAPERVTDIALEPGETLGAVASGDTVRWVVGDTTSGAGDGKRTHILVKPFSSGLSTNLVVTTDRRTYHLALTSTGGIAMTALSWTYPHDALIALKRKQAETAVSAPAVASFDVAQLRFDYAISGGSPAWRPLRAFDDGRQTFLEFPESITVDEAPPLFIVNAKGDAELVNYRMRGRHYIVDRLFQVAELRLGTKDQQIVRITRGKPAQKGGRARS</sequence>
<dbReference type="CDD" id="cd06911">
    <property type="entry name" value="VirB9_CagX_TrbG"/>
    <property type="match status" value="1"/>
</dbReference>
<dbReference type="Gene3D" id="2.60.40.2500">
    <property type="match status" value="1"/>
</dbReference>
<feature type="chain" id="PRO_5030745251" evidence="3">
    <location>
        <begin position="19"/>
        <end position="321"/>
    </location>
</feature>
<keyword evidence="5" id="KW-1185">Reference proteome</keyword>
<comment type="caution">
    <text evidence="4">The sequence shown here is derived from an EMBL/GenBank/DDBJ whole genome shotgun (WGS) entry which is preliminary data.</text>
</comment>
<dbReference type="Pfam" id="PF03524">
    <property type="entry name" value="CagX"/>
    <property type="match status" value="1"/>
</dbReference>
<evidence type="ECO:0000313" key="5">
    <source>
        <dbReference type="Proteomes" id="UP000549617"/>
    </source>
</evidence>
<accession>A0A7W9AG04</accession>
<evidence type="ECO:0000256" key="2">
    <source>
        <dbReference type="ARBA" id="ARBA00022729"/>
    </source>
</evidence>
<protein>
    <submittedName>
        <fullName evidence="4">Type IV secretion system protein VirB9</fullName>
    </submittedName>
</protein>
<evidence type="ECO:0000313" key="4">
    <source>
        <dbReference type="EMBL" id="MBB5684985.1"/>
    </source>
</evidence>
<keyword evidence="2 3" id="KW-0732">Signal</keyword>
<dbReference type="NCBIfam" id="TIGR02775">
    <property type="entry name" value="TrbG_Ti"/>
    <property type="match status" value="1"/>
</dbReference>
<dbReference type="InterPro" id="IPR038161">
    <property type="entry name" value="VirB9/CagX/TrbG_C_sf"/>
</dbReference>
<dbReference type="EMBL" id="JACIJC010000001">
    <property type="protein sequence ID" value="MBB5684985.1"/>
    <property type="molecule type" value="Genomic_DNA"/>
</dbReference>
<gene>
    <name evidence="4" type="ORF">FHS49_000976</name>
</gene>
<reference evidence="4 5" key="1">
    <citation type="submission" date="2020-08" db="EMBL/GenBank/DDBJ databases">
        <title>Genomic Encyclopedia of Type Strains, Phase IV (KMG-IV): sequencing the most valuable type-strain genomes for metagenomic binning, comparative biology and taxonomic classification.</title>
        <authorList>
            <person name="Goeker M."/>
        </authorList>
    </citation>
    <scope>NUCLEOTIDE SEQUENCE [LARGE SCALE GENOMIC DNA]</scope>
    <source>
        <strain evidence="4 5">DSM 25079</strain>
    </source>
</reference>
<feature type="signal peptide" evidence="3">
    <location>
        <begin position="1"/>
        <end position="18"/>
    </location>
</feature>
<evidence type="ECO:0000256" key="1">
    <source>
        <dbReference type="ARBA" id="ARBA00006135"/>
    </source>
</evidence>
<dbReference type="Proteomes" id="UP000549617">
    <property type="component" value="Unassembled WGS sequence"/>
</dbReference>
<name>A0A7W9AG04_9SPHN</name>
<dbReference type="InterPro" id="IPR033645">
    <property type="entry name" value="VirB9/CagX/TrbG_C"/>
</dbReference>
<dbReference type="AlphaFoldDB" id="A0A7W9AG04"/>
<dbReference type="RefSeq" id="WP_184015766.1">
    <property type="nucleotide sequence ID" value="NZ_JACIJC010000001.1"/>
</dbReference>
<comment type="similarity">
    <text evidence="1">Belongs to the TrbG/VirB9 family.</text>
</comment>
<dbReference type="InterPro" id="IPR014142">
    <property type="entry name" value="TrbG_Ti"/>
</dbReference>
<proteinExistence type="inferred from homology"/>
<evidence type="ECO:0000256" key="3">
    <source>
        <dbReference type="SAM" id="SignalP"/>
    </source>
</evidence>
<organism evidence="4 5">
    <name type="scientific">Sphingobium boeckii</name>
    <dbReference type="NCBI Taxonomy" id="1082345"/>
    <lineage>
        <taxon>Bacteria</taxon>
        <taxon>Pseudomonadati</taxon>
        <taxon>Pseudomonadota</taxon>
        <taxon>Alphaproteobacteria</taxon>
        <taxon>Sphingomonadales</taxon>
        <taxon>Sphingomonadaceae</taxon>
        <taxon>Sphingobium</taxon>
    </lineage>
</organism>